<dbReference type="GO" id="GO:0005506">
    <property type="term" value="F:iron ion binding"/>
    <property type="evidence" value="ECO:0007669"/>
    <property type="project" value="InterPro"/>
</dbReference>
<feature type="domain" description="Rieske" evidence="13">
    <location>
        <begin position="39"/>
        <end position="140"/>
    </location>
</feature>
<evidence type="ECO:0000259" key="13">
    <source>
        <dbReference type="PROSITE" id="PS51296"/>
    </source>
</evidence>
<keyword evidence="10" id="KW-0408">Iron</keyword>
<dbReference type="Gene3D" id="2.102.10.10">
    <property type="entry name" value="Rieske [2Fe-2S] iron-sulphur domain"/>
    <property type="match status" value="1"/>
</dbReference>
<evidence type="ECO:0000256" key="6">
    <source>
        <dbReference type="ARBA" id="ARBA00014931"/>
    </source>
</evidence>
<dbReference type="CDD" id="cd00680">
    <property type="entry name" value="RHO_alpha_C"/>
    <property type="match status" value="1"/>
</dbReference>
<accession>A0AAV9NWX9</accession>
<dbReference type="Gene3D" id="3.90.380.10">
    <property type="entry name" value="Naphthalene 1,2-dioxygenase Alpha Subunit, Chain A, domain 1"/>
    <property type="match status" value="2"/>
</dbReference>
<evidence type="ECO:0000256" key="3">
    <source>
        <dbReference type="ARBA" id="ARBA00004866"/>
    </source>
</evidence>
<organism evidence="14 15">
    <name type="scientific">Exophiala bonariae</name>
    <dbReference type="NCBI Taxonomy" id="1690606"/>
    <lineage>
        <taxon>Eukaryota</taxon>
        <taxon>Fungi</taxon>
        <taxon>Dikarya</taxon>
        <taxon>Ascomycota</taxon>
        <taxon>Pezizomycotina</taxon>
        <taxon>Eurotiomycetes</taxon>
        <taxon>Chaetothyriomycetidae</taxon>
        <taxon>Chaetothyriales</taxon>
        <taxon>Herpotrichiellaceae</taxon>
        <taxon>Exophiala</taxon>
    </lineage>
</organism>
<evidence type="ECO:0000256" key="2">
    <source>
        <dbReference type="ARBA" id="ARBA00002149"/>
    </source>
</evidence>
<dbReference type="SUPFAM" id="SSF55961">
    <property type="entry name" value="Bet v1-like"/>
    <property type="match status" value="1"/>
</dbReference>
<evidence type="ECO:0000256" key="1">
    <source>
        <dbReference type="ARBA" id="ARBA00001962"/>
    </source>
</evidence>
<evidence type="ECO:0000256" key="10">
    <source>
        <dbReference type="ARBA" id="ARBA00023004"/>
    </source>
</evidence>
<evidence type="ECO:0000256" key="8">
    <source>
        <dbReference type="ARBA" id="ARBA00022723"/>
    </source>
</evidence>
<evidence type="ECO:0000256" key="4">
    <source>
        <dbReference type="ARBA" id="ARBA00010848"/>
    </source>
</evidence>
<dbReference type="Pfam" id="PF00848">
    <property type="entry name" value="Ring_hydroxyl_A"/>
    <property type="match status" value="2"/>
</dbReference>
<evidence type="ECO:0000313" key="14">
    <source>
        <dbReference type="EMBL" id="KAK5065418.1"/>
    </source>
</evidence>
<dbReference type="InterPro" id="IPR001663">
    <property type="entry name" value="Rng_hydr_dOase-A"/>
</dbReference>
<keyword evidence="8" id="KW-0479">Metal-binding</keyword>
<dbReference type="EMBL" id="JAVRRD010000001">
    <property type="protein sequence ID" value="KAK5065418.1"/>
    <property type="molecule type" value="Genomic_DNA"/>
</dbReference>
<dbReference type="AlphaFoldDB" id="A0AAV9NWX9"/>
<evidence type="ECO:0000256" key="11">
    <source>
        <dbReference type="ARBA" id="ARBA00023014"/>
    </source>
</evidence>
<dbReference type="InterPro" id="IPR015879">
    <property type="entry name" value="Ring_hydroxy_dOase_asu_C_dom"/>
</dbReference>
<dbReference type="RefSeq" id="XP_064712742.1">
    <property type="nucleotide sequence ID" value="XM_064844882.1"/>
</dbReference>
<dbReference type="GO" id="GO:0051537">
    <property type="term" value="F:2 iron, 2 sulfur cluster binding"/>
    <property type="evidence" value="ECO:0007669"/>
    <property type="project" value="UniProtKB-KW"/>
</dbReference>
<comment type="pathway">
    <text evidence="3">Amine and polyamine biosynthesis; betaine biosynthesis via choline pathway; betaine aldehyde from choline (monooxygenase route): step 1/1.</text>
</comment>
<dbReference type="PANTHER" id="PTHR43756">
    <property type="entry name" value="CHOLINE MONOOXYGENASE, CHLOROPLASTIC"/>
    <property type="match status" value="1"/>
</dbReference>
<evidence type="ECO:0000256" key="7">
    <source>
        <dbReference type="ARBA" id="ARBA00022714"/>
    </source>
</evidence>
<dbReference type="Pfam" id="PF00355">
    <property type="entry name" value="Rieske"/>
    <property type="match status" value="1"/>
</dbReference>
<comment type="cofactor">
    <cofactor evidence="1">
        <name>Fe cation</name>
        <dbReference type="ChEBI" id="CHEBI:24875"/>
    </cofactor>
</comment>
<dbReference type="InterPro" id="IPR036922">
    <property type="entry name" value="Rieske_2Fe-2S_sf"/>
</dbReference>
<evidence type="ECO:0000256" key="5">
    <source>
        <dbReference type="ARBA" id="ARBA00012763"/>
    </source>
</evidence>
<evidence type="ECO:0000256" key="9">
    <source>
        <dbReference type="ARBA" id="ARBA00023002"/>
    </source>
</evidence>
<keyword evidence="7" id="KW-0001">2Fe-2S</keyword>
<dbReference type="PROSITE" id="PS51296">
    <property type="entry name" value="RIESKE"/>
    <property type="match status" value="1"/>
</dbReference>
<reference evidence="14 15" key="1">
    <citation type="submission" date="2023-08" db="EMBL/GenBank/DDBJ databases">
        <title>Black Yeasts Isolated from many extreme environments.</title>
        <authorList>
            <person name="Coleine C."/>
            <person name="Stajich J.E."/>
            <person name="Selbmann L."/>
        </authorList>
    </citation>
    <scope>NUCLEOTIDE SEQUENCE [LARGE SCALE GENOMIC DNA]</scope>
    <source>
        <strain evidence="14 15">CCFEE 5792</strain>
    </source>
</reference>
<comment type="caution">
    <text evidence="14">The sequence shown here is derived from an EMBL/GenBank/DDBJ whole genome shotgun (WGS) entry which is preliminary data.</text>
</comment>
<comment type="similarity">
    <text evidence="4">Belongs to the choline monooxygenase family.</text>
</comment>
<sequence>MATSTTTVTRNENSALPSSWYRSPDLYKLEKRAIFSKSWMFVAHKNRFNKPGDYVRYDIAGLPFFLIMDRERNIRGFHNVCRHRAYPVIRPEADEAGTKSILACYYHGWSYGLNGKLAKAPQFQDVENFRKEENGLFPIHVRTDARGFIWVNLEASETPSQSWESILEGSDTRSRLAEFKMDDYIYDHSWSIKGAYNWKASLDNYNECYHCPTTHPLFVENCDLSKYYVETDKAEILHFVKDKPGKSTNSYAPSSFFPNAAVSITAHYWYHMSVCPTGPTTSVMKYDVYRHKAATQEQFEAMDKFFKQVEDEDKELCVGAQINLNNGVYNAGELQPVAEKGVLHFQKLVREAVVEHHQNEQEAKKELWPARVRTENSNSDVRFCNRLAACSSSVDKVAEW</sequence>
<comment type="catalytic activity">
    <reaction evidence="12">
        <text>choline + 2 reduced [2Fe-2S]-[ferredoxin] + O2 + 2 H(+) = betaine aldehyde hydrate + 2 oxidized [2Fe-2S]-[ferredoxin] + H2O</text>
        <dbReference type="Rhea" id="RHEA:17769"/>
        <dbReference type="Rhea" id="RHEA-COMP:10000"/>
        <dbReference type="Rhea" id="RHEA-COMP:10001"/>
        <dbReference type="ChEBI" id="CHEBI:15354"/>
        <dbReference type="ChEBI" id="CHEBI:15377"/>
        <dbReference type="ChEBI" id="CHEBI:15378"/>
        <dbReference type="ChEBI" id="CHEBI:15379"/>
        <dbReference type="ChEBI" id="CHEBI:15870"/>
        <dbReference type="ChEBI" id="CHEBI:33737"/>
        <dbReference type="ChEBI" id="CHEBI:33738"/>
        <dbReference type="EC" id="1.14.15.7"/>
    </reaction>
</comment>
<keyword evidence="11" id="KW-0411">Iron-sulfur</keyword>
<keyword evidence="9" id="KW-0560">Oxidoreductase</keyword>
<gene>
    <name evidence="14" type="ORF">LTR84_001256</name>
</gene>
<evidence type="ECO:0000256" key="12">
    <source>
        <dbReference type="ARBA" id="ARBA00049097"/>
    </source>
</evidence>
<evidence type="ECO:0000313" key="15">
    <source>
        <dbReference type="Proteomes" id="UP001358417"/>
    </source>
</evidence>
<keyword evidence="15" id="KW-1185">Reference proteome</keyword>
<dbReference type="SUPFAM" id="SSF50022">
    <property type="entry name" value="ISP domain"/>
    <property type="match status" value="1"/>
</dbReference>
<protein>
    <recommendedName>
        <fullName evidence="6">Choline monooxygenase, chloroplastic</fullName>
        <ecNumber evidence="5">1.14.15.7</ecNumber>
    </recommendedName>
</protein>
<proteinExistence type="inferred from homology"/>
<dbReference type="Proteomes" id="UP001358417">
    <property type="component" value="Unassembled WGS sequence"/>
</dbReference>
<dbReference type="GO" id="GO:0019133">
    <property type="term" value="F:choline monooxygenase activity"/>
    <property type="evidence" value="ECO:0007669"/>
    <property type="project" value="UniProtKB-EC"/>
</dbReference>
<dbReference type="PRINTS" id="PR00090">
    <property type="entry name" value="RNGDIOXGNASE"/>
</dbReference>
<name>A0AAV9NWX9_9EURO</name>
<dbReference type="CDD" id="cd03469">
    <property type="entry name" value="Rieske_RO_Alpha_N"/>
    <property type="match status" value="1"/>
</dbReference>
<dbReference type="PANTHER" id="PTHR43756:SF5">
    <property type="entry name" value="CHOLINE MONOOXYGENASE, CHLOROPLASTIC"/>
    <property type="match status" value="1"/>
</dbReference>
<dbReference type="GeneID" id="89969478"/>
<dbReference type="EC" id="1.14.15.7" evidence="5"/>
<dbReference type="InterPro" id="IPR017941">
    <property type="entry name" value="Rieske_2Fe-2S"/>
</dbReference>
<comment type="function">
    <text evidence="2">Catalyzes the first step of the osmoprotectant glycine betaine synthesis.</text>
</comment>